<name>A0A1M6BCU9_9ACTN</name>
<accession>A0A1M6BCU9</accession>
<dbReference type="EMBL" id="FQZG01000006">
    <property type="protein sequence ID" value="SHI46517.1"/>
    <property type="molecule type" value="Genomic_DNA"/>
</dbReference>
<proteinExistence type="predicted"/>
<protein>
    <submittedName>
        <fullName evidence="2">Uncharacterized protein</fullName>
    </submittedName>
</protein>
<sequence length="206" mass="21879">MRAFAARRSSTGHSSTARSWRRAAGTFRGRAAWARSGPALARRSLTGGASRATVGLCVGSIDCCGSMGVSGVAEVDPMDDTIWRWVIHHYRFDPERRQRRDVVVAAFDNAAELEAAVNQYHLEIQVGIDGGVRDDRERVTGVVWHPGYHSERARGRTLASSGSRPGSCGAEGTVPCPGAADGAASSSRVLPTASSRPPGASSRRYG</sequence>
<keyword evidence="3" id="KW-1185">Reference proteome</keyword>
<evidence type="ECO:0000313" key="3">
    <source>
        <dbReference type="Proteomes" id="UP000184512"/>
    </source>
</evidence>
<feature type="region of interest" description="Disordered" evidence="1">
    <location>
        <begin position="154"/>
        <end position="206"/>
    </location>
</feature>
<dbReference type="AlphaFoldDB" id="A0A1M6BCU9"/>
<dbReference type="Proteomes" id="UP000184512">
    <property type="component" value="Unassembled WGS sequence"/>
</dbReference>
<evidence type="ECO:0000313" key="2">
    <source>
        <dbReference type="EMBL" id="SHI46517.1"/>
    </source>
</evidence>
<feature type="compositionally biased region" description="Low complexity" evidence="1">
    <location>
        <begin position="193"/>
        <end position="206"/>
    </location>
</feature>
<gene>
    <name evidence="2" type="ORF">SAMN02745244_00421</name>
</gene>
<reference evidence="2 3" key="1">
    <citation type="submission" date="2016-11" db="EMBL/GenBank/DDBJ databases">
        <authorList>
            <person name="Jaros S."/>
            <person name="Januszkiewicz K."/>
            <person name="Wedrychowicz H."/>
        </authorList>
    </citation>
    <scope>NUCLEOTIDE SEQUENCE [LARGE SCALE GENOMIC DNA]</scope>
    <source>
        <strain evidence="2 3">DSM 12906</strain>
    </source>
</reference>
<evidence type="ECO:0000256" key="1">
    <source>
        <dbReference type="SAM" id="MobiDB-lite"/>
    </source>
</evidence>
<dbReference type="STRING" id="1123357.SAMN02745244_00421"/>
<organism evidence="2 3">
    <name type="scientific">Tessaracoccus bendigoensis DSM 12906</name>
    <dbReference type="NCBI Taxonomy" id="1123357"/>
    <lineage>
        <taxon>Bacteria</taxon>
        <taxon>Bacillati</taxon>
        <taxon>Actinomycetota</taxon>
        <taxon>Actinomycetes</taxon>
        <taxon>Propionibacteriales</taxon>
        <taxon>Propionibacteriaceae</taxon>
        <taxon>Tessaracoccus</taxon>
    </lineage>
</organism>